<accession>A0AC35F8E3</accession>
<evidence type="ECO:0000313" key="1">
    <source>
        <dbReference type="Proteomes" id="UP000887580"/>
    </source>
</evidence>
<sequence>MFFSLTFLLLLFTPTNSRPNNYVTNQTIIRANESNETLPLLLTDDSSNVAIQRDNDVELIGRGTVDLILMDRTLDVDINLNKCFDRVKFCYSSLDVNGKATLLCDNGFCGFEIDGTSRETIDLTGQRGLIRQFLDKKCEPIRMNEIITNYCGLRAASCKPLIGEEDKRITVIVEKVSSSCQTLIKNARIYYPPTTTTTSTSLPSTNAPSETSNASNEWYIWVIIGVVFGFIIGIIIAM</sequence>
<protein>
    <submittedName>
        <fullName evidence="2">Uncharacterized protein</fullName>
    </submittedName>
</protein>
<evidence type="ECO:0000313" key="2">
    <source>
        <dbReference type="WBParaSite" id="PS1159_v2.g14910.t1"/>
    </source>
</evidence>
<reference evidence="2" key="1">
    <citation type="submission" date="2022-11" db="UniProtKB">
        <authorList>
            <consortium name="WormBaseParasite"/>
        </authorList>
    </citation>
    <scope>IDENTIFICATION</scope>
</reference>
<dbReference type="Proteomes" id="UP000887580">
    <property type="component" value="Unplaced"/>
</dbReference>
<name>A0AC35F8E3_9BILA</name>
<proteinExistence type="predicted"/>
<dbReference type="WBParaSite" id="PS1159_v2.g14910.t1">
    <property type="protein sequence ID" value="PS1159_v2.g14910.t1"/>
    <property type="gene ID" value="PS1159_v2.g14910"/>
</dbReference>
<organism evidence="1 2">
    <name type="scientific">Panagrolaimus sp. PS1159</name>
    <dbReference type="NCBI Taxonomy" id="55785"/>
    <lineage>
        <taxon>Eukaryota</taxon>
        <taxon>Metazoa</taxon>
        <taxon>Ecdysozoa</taxon>
        <taxon>Nematoda</taxon>
        <taxon>Chromadorea</taxon>
        <taxon>Rhabditida</taxon>
        <taxon>Tylenchina</taxon>
        <taxon>Panagrolaimomorpha</taxon>
        <taxon>Panagrolaimoidea</taxon>
        <taxon>Panagrolaimidae</taxon>
        <taxon>Panagrolaimus</taxon>
    </lineage>
</organism>